<dbReference type="InterPro" id="IPR000620">
    <property type="entry name" value="EamA_dom"/>
</dbReference>
<dbReference type="STRING" id="897.B2D07_04660"/>
<evidence type="ECO:0000256" key="1">
    <source>
        <dbReference type="ARBA" id="ARBA00004141"/>
    </source>
</evidence>
<feature type="domain" description="EamA" evidence="7">
    <location>
        <begin position="152"/>
        <end position="285"/>
    </location>
</feature>
<feature type="transmembrane region" description="Helical" evidence="6">
    <location>
        <begin position="121"/>
        <end position="138"/>
    </location>
</feature>
<evidence type="ECO:0000313" key="9">
    <source>
        <dbReference type="Proteomes" id="UP000014977"/>
    </source>
</evidence>
<proteinExistence type="inferred from homology"/>
<comment type="similarity">
    <text evidence="2">Belongs to the EamA transporter family.</text>
</comment>
<dbReference type="RefSeq" id="WP_020876895.1">
    <property type="nucleotide sequence ID" value="NZ_ATHJ01000094.1"/>
</dbReference>
<dbReference type="PANTHER" id="PTHR32322:SF2">
    <property type="entry name" value="EAMA DOMAIN-CONTAINING PROTEIN"/>
    <property type="match status" value="1"/>
</dbReference>
<feature type="transmembrane region" description="Helical" evidence="6">
    <location>
        <begin position="213"/>
        <end position="232"/>
    </location>
</feature>
<feature type="transmembrane region" description="Helical" evidence="6">
    <location>
        <begin position="150"/>
        <end position="171"/>
    </location>
</feature>
<feature type="domain" description="EamA" evidence="7">
    <location>
        <begin position="6"/>
        <end position="137"/>
    </location>
</feature>
<comment type="caution">
    <text evidence="8">The sequence shown here is derived from an EMBL/GenBank/DDBJ whole genome shotgun (WGS) entry which is preliminary data.</text>
</comment>
<feature type="transmembrane region" description="Helical" evidence="6">
    <location>
        <begin position="67"/>
        <end position="85"/>
    </location>
</feature>
<feature type="transmembrane region" description="Helical" evidence="6">
    <location>
        <begin position="97"/>
        <end position="114"/>
    </location>
</feature>
<gene>
    <name evidence="8" type="ORF">dsmv_0233</name>
</gene>
<dbReference type="SUPFAM" id="SSF103481">
    <property type="entry name" value="Multidrug resistance efflux transporter EmrE"/>
    <property type="match status" value="2"/>
</dbReference>
<organism evidence="8 9">
    <name type="scientific">Desulfococcus multivorans DSM 2059</name>
    <dbReference type="NCBI Taxonomy" id="1121405"/>
    <lineage>
        <taxon>Bacteria</taxon>
        <taxon>Pseudomonadati</taxon>
        <taxon>Thermodesulfobacteriota</taxon>
        <taxon>Desulfobacteria</taxon>
        <taxon>Desulfobacterales</taxon>
        <taxon>Desulfococcaceae</taxon>
        <taxon>Desulfococcus</taxon>
    </lineage>
</organism>
<dbReference type="PANTHER" id="PTHR32322">
    <property type="entry name" value="INNER MEMBRANE TRANSPORTER"/>
    <property type="match status" value="1"/>
</dbReference>
<evidence type="ECO:0000256" key="6">
    <source>
        <dbReference type="SAM" id="Phobius"/>
    </source>
</evidence>
<dbReference type="EMBL" id="ATHJ01000094">
    <property type="protein sequence ID" value="EPR38823.1"/>
    <property type="molecule type" value="Genomic_DNA"/>
</dbReference>
<feature type="transmembrane region" description="Helical" evidence="6">
    <location>
        <begin position="244"/>
        <end position="261"/>
    </location>
</feature>
<evidence type="ECO:0000259" key="7">
    <source>
        <dbReference type="Pfam" id="PF00892"/>
    </source>
</evidence>
<evidence type="ECO:0000256" key="5">
    <source>
        <dbReference type="ARBA" id="ARBA00023136"/>
    </source>
</evidence>
<dbReference type="AlphaFoldDB" id="S7V2G6"/>
<comment type="subcellular location">
    <subcellularLocation>
        <location evidence="1">Membrane</location>
        <topology evidence="1">Multi-pass membrane protein</topology>
    </subcellularLocation>
</comment>
<keyword evidence="5 6" id="KW-0472">Membrane</keyword>
<feature type="transmembrane region" description="Helical" evidence="6">
    <location>
        <begin position="183"/>
        <end position="201"/>
    </location>
</feature>
<protein>
    <recommendedName>
        <fullName evidence="7">EamA domain-containing protein</fullName>
    </recommendedName>
</protein>
<reference evidence="8 9" key="1">
    <citation type="journal article" date="2013" name="Genome Announc.">
        <title>Draft genome sequences for three mercury-methylating, sulfate-reducing bacteria.</title>
        <authorList>
            <person name="Brown S.D."/>
            <person name="Hurt R.A.Jr."/>
            <person name="Gilmour C.C."/>
            <person name="Elias D.A."/>
        </authorList>
    </citation>
    <scope>NUCLEOTIDE SEQUENCE [LARGE SCALE GENOMIC DNA]</scope>
    <source>
        <strain evidence="8 9">DSM 2059</strain>
    </source>
</reference>
<keyword evidence="4 6" id="KW-1133">Transmembrane helix</keyword>
<dbReference type="Proteomes" id="UP000014977">
    <property type="component" value="Unassembled WGS sequence"/>
</dbReference>
<sequence length="297" mass="32461">MANRRAHLGMIIHTLIVAGSFPVVAAITPGIDSTVLTFWRFLSATLVFSFMLLFLKEARRRPKLRDLGRYAVVGGSYGFFFILMFEALKSTTPINTSTIYTTVPLMTALLGGLLGEPVRRLQLGVLGLSMAAAVWVIFRGDWERMATLELSRGDMLFFLGTLNLAVHVLALKKLQRNESKVRFTFYSLLTATLALLVATLVKTGFPAFPNASVWLGLAYLAVLSTAVTFWIIQFAAVRLGPNRVVAYTFLTPSVVAGMEWAMGSTDIGWAVLPGIALTLIAVCFLQMSAVSGENPSR</sequence>
<keyword evidence="9" id="KW-1185">Reference proteome</keyword>
<evidence type="ECO:0000256" key="4">
    <source>
        <dbReference type="ARBA" id="ARBA00022989"/>
    </source>
</evidence>
<dbReference type="InterPro" id="IPR037185">
    <property type="entry name" value="EmrE-like"/>
</dbReference>
<evidence type="ECO:0000313" key="8">
    <source>
        <dbReference type="EMBL" id="EPR38823.1"/>
    </source>
</evidence>
<feature type="transmembrane region" description="Helical" evidence="6">
    <location>
        <begin position="35"/>
        <end position="55"/>
    </location>
</feature>
<keyword evidence="3 6" id="KW-0812">Transmembrane</keyword>
<evidence type="ECO:0000256" key="3">
    <source>
        <dbReference type="ARBA" id="ARBA00022692"/>
    </source>
</evidence>
<feature type="transmembrane region" description="Helical" evidence="6">
    <location>
        <begin position="267"/>
        <end position="287"/>
    </location>
</feature>
<dbReference type="OrthoDB" id="5338957at2"/>
<dbReference type="InterPro" id="IPR050638">
    <property type="entry name" value="AA-Vitamin_Transporters"/>
</dbReference>
<dbReference type="Pfam" id="PF00892">
    <property type="entry name" value="EamA"/>
    <property type="match status" value="2"/>
</dbReference>
<dbReference type="GO" id="GO:0016020">
    <property type="term" value="C:membrane"/>
    <property type="evidence" value="ECO:0007669"/>
    <property type="project" value="UniProtKB-SubCell"/>
</dbReference>
<dbReference type="eggNOG" id="COG0697">
    <property type="taxonomic scope" value="Bacteria"/>
</dbReference>
<evidence type="ECO:0000256" key="2">
    <source>
        <dbReference type="ARBA" id="ARBA00007362"/>
    </source>
</evidence>
<accession>S7V2G6</accession>
<name>S7V2G6_DESML</name>